<dbReference type="AlphaFoldDB" id="A0A6V7Q494"/>
<feature type="compositionally biased region" description="Low complexity" evidence="1">
    <location>
        <begin position="65"/>
        <end position="103"/>
    </location>
</feature>
<name>A0A6V7Q494_ANACO</name>
<evidence type="ECO:0000313" key="2">
    <source>
        <dbReference type="EMBL" id="CAD1837727.1"/>
    </source>
</evidence>
<reference evidence="2" key="1">
    <citation type="submission" date="2020-07" db="EMBL/GenBank/DDBJ databases">
        <authorList>
            <person name="Lin J."/>
        </authorList>
    </citation>
    <scope>NUCLEOTIDE SEQUENCE</scope>
</reference>
<evidence type="ECO:0000256" key="1">
    <source>
        <dbReference type="SAM" id="MobiDB-lite"/>
    </source>
</evidence>
<feature type="region of interest" description="Disordered" evidence="1">
    <location>
        <begin position="34"/>
        <end position="103"/>
    </location>
</feature>
<sequence>MAPENAWEKLLKPFDLDQLRSSLNPLTPRRLRKLLDLPSIPPSPCKSSTGWSPPRRASPTPPTYTSPSSRSSATPGSSPPQSTSSAAPGSTASSSESPCSSSS</sequence>
<proteinExistence type="predicted"/>
<organism evidence="2">
    <name type="scientific">Ananas comosus var. bracteatus</name>
    <name type="common">red pineapple</name>
    <dbReference type="NCBI Taxonomy" id="296719"/>
    <lineage>
        <taxon>Eukaryota</taxon>
        <taxon>Viridiplantae</taxon>
        <taxon>Streptophyta</taxon>
        <taxon>Embryophyta</taxon>
        <taxon>Tracheophyta</taxon>
        <taxon>Spermatophyta</taxon>
        <taxon>Magnoliopsida</taxon>
        <taxon>Liliopsida</taxon>
        <taxon>Poales</taxon>
        <taxon>Bromeliaceae</taxon>
        <taxon>Bromelioideae</taxon>
        <taxon>Ananas</taxon>
    </lineage>
</organism>
<gene>
    <name evidence="2" type="ORF">CB5_LOCUS20938</name>
</gene>
<protein>
    <submittedName>
        <fullName evidence="2">Uncharacterized protein</fullName>
    </submittedName>
</protein>
<dbReference type="EMBL" id="LR862132">
    <property type="protein sequence ID" value="CAD1837727.1"/>
    <property type="molecule type" value="Genomic_DNA"/>
</dbReference>
<accession>A0A6V7Q494</accession>